<sequence length="189" mass="21678">SEFGYSLCDEATCSICLDYFKDPVMIPECGHNFCRSCLIQSWGESEAEAFCPHCRETVQERRLIPNWPLQNVVDIAKKLSLQEGKEEGGKEKVCEKHQEPLKLFCKEDGAPICLVCDRSKEHVCHETIPLKEASKEYKVGNYSGFWVFWILLGSFSVTLRLQGMEGLQFYELNSKKNLECSRAFYVIKS</sequence>
<evidence type="ECO:0000313" key="8">
    <source>
        <dbReference type="Proteomes" id="UP000472272"/>
    </source>
</evidence>
<evidence type="ECO:0000259" key="6">
    <source>
        <dbReference type="PROSITE" id="PS50119"/>
    </source>
</evidence>
<dbReference type="InterPro" id="IPR017907">
    <property type="entry name" value="Znf_RING_CS"/>
</dbReference>
<dbReference type="InterPro" id="IPR001841">
    <property type="entry name" value="Znf_RING"/>
</dbReference>
<keyword evidence="3" id="KW-0862">Zinc</keyword>
<reference evidence="7" key="2">
    <citation type="submission" date="2025-08" db="UniProtKB">
        <authorList>
            <consortium name="Ensembl"/>
        </authorList>
    </citation>
    <scope>IDENTIFICATION</scope>
</reference>
<dbReference type="SUPFAM" id="SSF57850">
    <property type="entry name" value="RING/U-box"/>
    <property type="match status" value="1"/>
</dbReference>
<dbReference type="PROSITE" id="PS50119">
    <property type="entry name" value="ZF_BBOX"/>
    <property type="match status" value="1"/>
</dbReference>
<proteinExistence type="predicted"/>
<evidence type="ECO:0000256" key="3">
    <source>
        <dbReference type="ARBA" id="ARBA00022833"/>
    </source>
</evidence>
<evidence type="ECO:0000259" key="5">
    <source>
        <dbReference type="PROSITE" id="PS50089"/>
    </source>
</evidence>
<evidence type="ECO:0000256" key="2">
    <source>
        <dbReference type="ARBA" id="ARBA00022771"/>
    </source>
</evidence>
<dbReference type="InterPro" id="IPR000315">
    <property type="entry name" value="Znf_B-box"/>
</dbReference>
<dbReference type="Ensembl" id="ENSPMRT00000005869.1">
    <property type="protein sequence ID" value="ENSPMRP00000005514.1"/>
    <property type="gene ID" value="ENSPMRG00000003760.1"/>
</dbReference>
<dbReference type="InterPro" id="IPR050143">
    <property type="entry name" value="TRIM/RBCC"/>
</dbReference>
<dbReference type="GO" id="GO:0008270">
    <property type="term" value="F:zinc ion binding"/>
    <property type="evidence" value="ECO:0007669"/>
    <property type="project" value="UniProtKB-KW"/>
</dbReference>
<dbReference type="Pfam" id="PF15227">
    <property type="entry name" value="zf-C3HC4_4"/>
    <property type="match status" value="1"/>
</dbReference>
<dbReference type="AlphaFoldDB" id="A0A670I0V2"/>
<accession>A0A670I0V2</accession>
<feature type="domain" description="B box-type" evidence="6">
    <location>
        <begin position="89"/>
        <end position="130"/>
    </location>
</feature>
<dbReference type="PROSITE" id="PS00518">
    <property type="entry name" value="ZF_RING_1"/>
    <property type="match status" value="1"/>
</dbReference>
<keyword evidence="8" id="KW-1185">Reference proteome</keyword>
<reference evidence="7 8" key="1">
    <citation type="journal article" date="2019" name="Proc. Natl. Acad. Sci. U.S.A.">
        <title>Regulatory changes in pterin and carotenoid genes underlie balanced color polymorphisms in the wall lizard.</title>
        <authorList>
            <person name="Andrade P."/>
            <person name="Pinho C."/>
            <person name="Perez I de Lanuza G."/>
            <person name="Afonso S."/>
            <person name="Brejcha J."/>
            <person name="Rubin C.J."/>
            <person name="Wallerman O."/>
            <person name="Pereira P."/>
            <person name="Sabatino S.J."/>
            <person name="Bellati A."/>
            <person name="Pellitteri-Rosa D."/>
            <person name="Bosakova Z."/>
            <person name="Bunikis I."/>
            <person name="Carretero M.A."/>
            <person name="Feiner N."/>
            <person name="Marsik P."/>
            <person name="Pauperio F."/>
            <person name="Salvi D."/>
            <person name="Soler L."/>
            <person name="While G.M."/>
            <person name="Uller T."/>
            <person name="Font E."/>
            <person name="Andersson L."/>
            <person name="Carneiro M."/>
        </authorList>
    </citation>
    <scope>NUCLEOTIDE SEQUENCE</scope>
</reference>
<keyword evidence="1" id="KW-0479">Metal-binding</keyword>
<name>A0A670I0V2_PODMU</name>
<reference evidence="7" key="3">
    <citation type="submission" date="2025-09" db="UniProtKB">
        <authorList>
            <consortium name="Ensembl"/>
        </authorList>
    </citation>
    <scope>IDENTIFICATION</scope>
</reference>
<dbReference type="Proteomes" id="UP000472272">
    <property type="component" value="Chromosome 4"/>
</dbReference>
<organism evidence="7 8">
    <name type="scientific">Podarcis muralis</name>
    <name type="common">Wall lizard</name>
    <name type="synonym">Lacerta muralis</name>
    <dbReference type="NCBI Taxonomy" id="64176"/>
    <lineage>
        <taxon>Eukaryota</taxon>
        <taxon>Metazoa</taxon>
        <taxon>Chordata</taxon>
        <taxon>Craniata</taxon>
        <taxon>Vertebrata</taxon>
        <taxon>Euteleostomi</taxon>
        <taxon>Lepidosauria</taxon>
        <taxon>Squamata</taxon>
        <taxon>Bifurcata</taxon>
        <taxon>Unidentata</taxon>
        <taxon>Episquamata</taxon>
        <taxon>Laterata</taxon>
        <taxon>Lacertibaenia</taxon>
        <taxon>Lacertidae</taxon>
        <taxon>Podarcis</taxon>
    </lineage>
</organism>
<dbReference type="Pfam" id="PF00643">
    <property type="entry name" value="zf-B_box"/>
    <property type="match status" value="1"/>
</dbReference>
<dbReference type="GeneTree" id="ENSGT01030000234669"/>
<dbReference type="PANTHER" id="PTHR24103">
    <property type="entry name" value="E3 UBIQUITIN-PROTEIN LIGASE TRIM"/>
    <property type="match status" value="1"/>
</dbReference>
<dbReference type="SMART" id="SM00184">
    <property type="entry name" value="RING"/>
    <property type="match status" value="1"/>
</dbReference>
<evidence type="ECO:0000256" key="1">
    <source>
        <dbReference type="ARBA" id="ARBA00022723"/>
    </source>
</evidence>
<protein>
    <submittedName>
        <fullName evidence="7">Uncharacterized protein</fullName>
    </submittedName>
</protein>
<dbReference type="OMA" id="QDERHLC"/>
<dbReference type="InterPro" id="IPR013083">
    <property type="entry name" value="Znf_RING/FYVE/PHD"/>
</dbReference>
<dbReference type="Gene3D" id="3.30.160.60">
    <property type="entry name" value="Classic Zinc Finger"/>
    <property type="match status" value="1"/>
</dbReference>
<evidence type="ECO:0000313" key="7">
    <source>
        <dbReference type="Ensembl" id="ENSPMRP00000005514.1"/>
    </source>
</evidence>
<dbReference type="SMART" id="SM00336">
    <property type="entry name" value="BBOX"/>
    <property type="match status" value="1"/>
</dbReference>
<dbReference type="Gene3D" id="3.30.40.10">
    <property type="entry name" value="Zinc/RING finger domain, C3HC4 (zinc finger)"/>
    <property type="match status" value="1"/>
</dbReference>
<dbReference type="SUPFAM" id="SSF57845">
    <property type="entry name" value="B-box zinc-binding domain"/>
    <property type="match status" value="1"/>
</dbReference>
<feature type="domain" description="RING-type" evidence="5">
    <location>
        <begin position="13"/>
        <end position="55"/>
    </location>
</feature>
<keyword evidence="2 4" id="KW-0863">Zinc-finger</keyword>
<dbReference type="PROSITE" id="PS50089">
    <property type="entry name" value="ZF_RING_2"/>
    <property type="match status" value="1"/>
</dbReference>
<dbReference type="CDD" id="cd19762">
    <property type="entry name" value="Bbox2_TRIM7-like"/>
    <property type="match status" value="1"/>
</dbReference>
<evidence type="ECO:0000256" key="4">
    <source>
        <dbReference type="PROSITE-ProRule" id="PRU00024"/>
    </source>
</evidence>